<dbReference type="Proteomes" id="UP001432027">
    <property type="component" value="Unassembled WGS sequence"/>
</dbReference>
<keyword evidence="3" id="KW-1185">Reference proteome</keyword>
<comment type="caution">
    <text evidence="2">The sequence shown here is derived from an EMBL/GenBank/DDBJ whole genome shotgun (WGS) entry which is preliminary data.</text>
</comment>
<reference evidence="2" key="1">
    <citation type="submission" date="2023-10" db="EMBL/GenBank/DDBJ databases">
        <title>Genome assembly of Pristionchus species.</title>
        <authorList>
            <person name="Yoshida K."/>
            <person name="Sommer R.J."/>
        </authorList>
    </citation>
    <scope>NUCLEOTIDE SEQUENCE</scope>
    <source>
        <strain evidence="2">RS0144</strain>
    </source>
</reference>
<gene>
    <name evidence="2" type="ORF">PENTCL1PPCAC_11899</name>
</gene>
<dbReference type="EMBL" id="BTSX01000003">
    <property type="protein sequence ID" value="GMS89724.1"/>
    <property type="molecule type" value="Genomic_DNA"/>
</dbReference>
<name>A0AAV5TAP1_9BILA</name>
<organism evidence="2 3">
    <name type="scientific">Pristionchus entomophagus</name>
    <dbReference type="NCBI Taxonomy" id="358040"/>
    <lineage>
        <taxon>Eukaryota</taxon>
        <taxon>Metazoa</taxon>
        <taxon>Ecdysozoa</taxon>
        <taxon>Nematoda</taxon>
        <taxon>Chromadorea</taxon>
        <taxon>Rhabditida</taxon>
        <taxon>Rhabditina</taxon>
        <taxon>Diplogasteromorpha</taxon>
        <taxon>Diplogasteroidea</taxon>
        <taxon>Neodiplogasteridae</taxon>
        <taxon>Pristionchus</taxon>
    </lineage>
</organism>
<feature type="compositionally biased region" description="Pro residues" evidence="1">
    <location>
        <begin position="155"/>
        <end position="168"/>
    </location>
</feature>
<sequence length="254" mass="28014">CSSCSQCSSLDALPIRDDGLQSGEFIDDSGLYGVSQLAHLALAPSRSRRFCIPPRPTNEPSLPDGSRHEQCSRAHAGQVSYGLLGLHQARAGKGIPHVSIHQRRPQSGSRCKAESHRATDQDLVSEQTCEAETRREVKAPDADGNDDCMRRHGPIPSPSQSTPPPPSPWCSASPSIHPLLLSSNHFIYSSIGYSLSHLLTVLSLTLPSIRVEICRRRNYGINSPFAPPTYWYFARLPQGTCKNFDFCVFSRRDY</sequence>
<dbReference type="AlphaFoldDB" id="A0AAV5TAP1"/>
<feature type="region of interest" description="Disordered" evidence="1">
    <location>
        <begin position="96"/>
        <end position="170"/>
    </location>
</feature>
<proteinExistence type="predicted"/>
<accession>A0AAV5TAP1</accession>
<feature type="region of interest" description="Disordered" evidence="1">
    <location>
        <begin position="52"/>
        <end position="74"/>
    </location>
</feature>
<feature type="non-terminal residue" evidence="2">
    <location>
        <position position="1"/>
    </location>
</feature>
<evidence type="ECO:0008006" key="4">
    <source>
        <dbReference type="Google" id="ProtNLM"/>
    </source>
</evidence>
<protein>
    <recommendedName>
        <fullName evidence="4">G protein-coupled receptor</fullName>
    </recommendedName>
</protein>
<evidence type="ECO:0000313" key="3">
    <source>
        <dbReference type="Proteomes" id="UP001432027"/>
    </source>
</evidence>
<evidence type="ECO:0000256" key="1">
    <source>
        <dbReference type="SAM" id="MobiDB-lite"/>
    </source>
</evidence>
<evidence type="ECO:0000313" key="2">
    <source>
        <dbReference type="EMBL" id="GMS89724.1"/>
    </source>
</evidence>
<feature type="compositionally biased region" description="Basic and acidic residues" evidence="1">
    <location>
        <begin position="111"/>
        <end position="120"/>
    </location>
</feature>
<feature type="compositionally biased region" description="Basic and acidic residues" evidence="1">
    <location>
        <begin position="131"/>
        <end position="141"/>
    </location>
</feature>